<evidence type="ECO:0000256" key="2">
    <source>
        <dbReference type="SAM" id="Phobius"/>
    </source>
</evidence>
<feature type="signal peptide" evidence="3">
    <location>
        <begin position="1"/>
        <end position="18"/>
    </location>
</feature>
<dbReference type="InterPro" id="IPR013783">
    <property type="entry name" value="Ig-like_fold"/>
</dbReference>
<dbReference type="GO" id="GO:0004896">
    <property type="term" value="F:cytokine receptor activity"/>
    <property type="evidence" value="ECO:0007669"/>
    <property type="project" value="TreeGrafter"/>
</dbReference>
<evidence type="ECO:0000256" key="1">
    <source>
        <dbReference type="SAM" id="MobiDB-lite"/>
    </source>
</evidence>
<accession>A0A3B1KGR9</accession>
<name>A0A3B1KGR9_ASTMX</name>
<evidence type="ECO:0000313" key="5">
    <source>
        <dbReference type="Ensembl" id="ENSAMXP00000052904.1"/>
    </source>
</evidence>
<dbReference type="InterPro" id="IPR015373">
    <property type="entry name" value="Interferon/interleukin_rcp_dom"/>
</dbReference>
<dbReference type="PANTHER" id="PTHR20859:SF46">
    <property type="entry name" value="INTERFERON GAMMA RECEPTOR 2"/>
    <property type="match status" value="1"/>
</dbReference>
<dbReference type="SUPFAM" id="SSF49265">
    <property type="entry name" value="Fibronectin type III"/>
    <property type="match status" value="2"/>
</dbReference>
<dbReference type="Gene3D" id="2.60.40.10">
    <property type="entry name" value="Immunoglobulins"/>
    <property type="match status" value="1"/>
</dbReference>
<dbReference type="PANTHER" id="PTHR20859">
    <property type="entry name" value="INTERFERON/INTERLEUKIN RECEPTOR"/>
    <property type="match status" value="1"/>
</dbReference>
<reference evidence="6" key="1">
    <citation type="submission" date="2013-03" db="EMBL/GenBank/DDBJ databases">
        <authorList>
            <person name="Jeffery W."/>
            <person name="Warren W."/>
            <person name="Wilson R.K."/>
        </authorList>
    </citation>
    <scope>NUCLEOTIDE SEQUENCE</scope>
    <source>
        <strain evidence="6">female</strain>
    </source>
</reference>
<dbReference type="InterPro" id="IPR050650">
    <property type="entry name" value="Type-II_Cytokine-TF_Rcpt"/>
</dbReference>
<dbReference type="Bgee" id="ENSAMXG00000038228">
    <property type="expression patterns" value="Expressed in intestine and 12 other cell types or tissues"/>
</dbReference>
<feature type="domain" description="Fibronectin type-III" evidence="4">
    <location>
        <begin position="21"/>
        <end position="114"/>
    </location>
</feature>
<dbReference type="Pfam" id="PF01108">
    <property type="entry name" value="Tissue_fac"/>
    <property type="match status" value="1"/>
</dbReference>
<dbReference type="Pfam" id="PF09294">
    <property type="entry name" value="Interfer-bind"/>
    <property type="match status" value="1"/>
</dbReference>
<dbReference type="InterPro" id="IPR003961">
    <property type="entry name" value="FN3_dom"/>
</dbReference>
<keyword evidence="2" id="KW-0472">Membrane</keyword>
<proteinExistence type="predicted"/>
<feature type="chain" id="PRO_5017482486" description="Fibronectin type-III domain-containing protein" evidence="3">
    <location>
        <begin position="19"/>
        <end position="373"/>
    </location>
</feature>
<keyword evidence="3" id="KW-0732">Signal</keyword>
<feature type="compositionally biased region" description="Basic and acidic residues" evidence="1">
    <location>
        <begin position="362"/>
        <end position="373"/>
    </location>
</feature>
<dbReference type="GeneTree" id="ENSGT00940000158231"/>
<dbReference type="GO" id="GO:0005886">
    <property type="term" value="C:plasma membrane"/>
    <property type="evidence" value="ECO:0007669"/>
    <property type="project" value="TreeGrafter"/>
</dbReference>
<reference evidence="6" key="2">
    <citation type="journal article" date="2014" name="Nat. Commun.">
        <title>The cavefish genome reveals candidate genes for eye loss.</title>
        <authorList>
            <person name="McGaugh S.E."/>
            <person name="Gross J.B."/>
            <person name="Aken B."/>
            <person name="Blin M."/>
            <person name="Borowsky R."/>
            <person name="Chalopin D."/>
            <person name="Hinaux H."/>
            <person name="Jeffery W.R."/>
            <person name="Keene A."/>
            <person name="Ma L."/>
            <person name="Minx P."/>
            <person name="Murphy D."/>
            <person name="O'Quin K.E."/>
            <person name="Retaux S."/>
            <person name="Rohner N."/>
            <person name="Searle S.M."/>
            <person name="Stahl B.A."/>
            <person name="Tabin C."/>
            <person name="Volff J.N."/>
            <person name="Yoshizawa M."/>
            <person name="Warren W.C."/>
        </authorList>
    </citation>
    <scope>NUCLEOTIDE SEQUENCE [LARGE SCALE GENOMIC DNA]</scope>
    <source>
        <strain evidence="6">female</strain>
    </source>
</reference>
<dbReference type="AlphaFoldDB" id="A0A3B1KGR9"/>
<keyword evidence="6" id="KW-1185">Reference proteome</keyword>
<organism evidence="5 6">
    <name type="scientific">Astyanax mexicanus</name>
    <name type="common">Blind cave fish</name>
    <name type="synonym">Astyanax fasciatus mexicanus</name>
    <dbReference type="NCBI Taxonomy" id="7994"/>
    <lineage>
        <taxon>Eukaryota</taxon>
        <taxon>Metazoa</taxon>
        <taxon>Chordata</taxon>
        <taxon>Craniata</taxon>
        <taxon>Vertebrata</taxon>
        <taxon>Euteleostomi</taxon>
        <taxon>Actinopterygii</taxon>
        <taxon>Neopterygii</taxon>
        <taxon>Teleostei</taxon>
        <taxon>Ostariophysi</taxon>
        <taxon>Characiformes</taxon>
        <taxon>Characoidei</taxon>
        <taxon>Acestrorhamphidae</taxon>
        <taxon>Acestrorhamphinae</taxon>
        <taxon>Astyanax</taxon>
    </lineage>
</organism>
<feature type="transmembrane region" description="Helical" evidence="2">
    <location>
        <begin position="225"/>
        <end position="252"/>
    </location>
</feature>
<keyword evidence="2" id="KW-0812">Transmembrane</keyword>
<feature type="compositionally biased region" description="Basic and acidic residues" evidence="1">
    <location>
        <begin position="332"/>
        <end position="355"/>
    </location>
</feature>
<dbReference type="PROSITE" id="PS50853">
    <property type="entry name" value="FN3"/>
    <property type="match status" value="1"/>
</dbReference>
<sequence>MIRTLLSLLLLCPRAAAGGKVPSPEDVTVISQDMGLILKWNPPKNSTGQNFTYTAEYSGYQPFFLTVCGSTSSLSCDFTDMVSAFGVYDLRVRTEREGNSSDWIVKENISLDKITVISAPGVKLQSRKGEIEVNITGPTLKKSNLEELFNSMSYRIRYWIDGQVEKKELRAEQSRVMLQSLTPNVRYCVQVEILTSSFTEESKEKPSLPSNHTCILNTENDDVELWLILVVLLGSFVVVLVSVVLVFFACWFSYKGFRFLHPEAKLPEHFKQYLCERPKSSLFLAMQNSPQPEERYHEVSIVQCLDDPSALQQLQQAQGSNRTRPYANISPKPEDGQNRGEMLCEREHRKNEENAGRSVRQSGEEEMQRLLLQ</sequence>
<evidence type="ECO:0000313" key="6">
    <source>
        <dbReference type="Proteomes" id="UP000018467"/>
    </source>
</evidence>
<dbReference type="InterPro" id="IPR036116">
    <property type="entry name" value="FN3_sf"/>
</dbReference>
<dbReference type="Proteomes" id="UP000018467">
    <property type="component" value="Unassembled WGS sequence"/>
</dbReference>
<evidence type="ECO:0000259" key="4">
    <source>
        <dbReference type="PROSITE" id="PS50853"/>
    </source>
</evidence>
<evidence type="ECO:0000256" key="3">
    <source>
        <dbReference type="SAM" id="SignalP"/>
    </source>
</evidence>
<keyword evidence="2" id="KW-1133">Transmembrane helix</keyword>
<reference evidence="5" key="4">
    <citation type="submission" date="2025-09" db="UniProtKB">
        <authorList>
            <consortium name="Ensembl"/>
        </authorList>
    </citation>
    <scope>IDENTIFICATION</scope>
</reference>
<reference evidence="5" key="3">
    <citation type="submission" date="2025-08" db="UniProtKB">
        <authorList>
            <consortium name="Ensembl"/>
        </authorList>
    </citation>
    <scope>IDENTIFICATION</scope>
</reference>
<protein>
    <recommendedName>
        <fullName evidence="4">Fibronectin type-III domain-containing protein</fullName>
    </recommendedName>
</protein>
<dbReference type="CDD" id="cd00063">
    <property type="entry name" value="FN3"/>
    <property type="match status" value="1"/>
</dbReference>
<dbReference type="Ensembl" id="ENSAMXT00000053970.1">
    <property type="protein sequence ID" value="ENSAMXP00000052904.1"/>
    <property type="gene ID" value="ENSAMXG00000038228.1"/>
</dbReference>
<feature type="region of interest" description="Disordered" evidence="1">
    <location>
        <begin position="314"/>
        <end position="373"/>
    </location>
</feature>